<dbReference type="Proteomes" id="UP000422232">
    <property type="component" value="Chromosome"/>
</dbReference>
<dbReference type="InterPro" id="IPR012347">
    <property type="entry name" value="Ferritin-like"/>
</dbReference>
<evidence type="ECO:0000256" key="2">
    <source>
        <dbReference type="RuleBase" id="RU003875"/>
    </source>
</evidence>
<evidence type="ECO:0000259" key="3">
    <source>
        <dbReference type="Pfam" id="PF00210"/>
    </source>
</evidence>
<dbReference type="InterPro" id="IPR002177">
    <property type="entry name" value="DPS_DNA-bd"/>
</dbReference>
<gene>
    <name evidence="5" type="primary">dps_1</name>
    <name evidence="4" type="ORF">KU39_1331</name>
    <name evidence="5" type="ORF">Psal009_02101</name>
</gene>
<dbReference type="PANTHER" id="PTHR42932:SF1">
    <property type="entry name" value="GENERAL STRESS PROTEIN 20U"/>
    <property type="match status" value="1"/>
</dbReference>
<reference evidence="4" key="2">
    <citation type="submission" date="2015-08" db="EMBL/GenBank/DDBJ databases">
        <title>Complete genome sequence of Piscirickettsia salmonis strain PM32597B1.</title>
        <authorList>
            <person name="Bohle H."/>
            <person name="Henriquez P."/>
            <person name="Navas E."/>
            <person name="Grothusen H."/>
            <person name="Bustamante F."/>
            <person name="Bustos P."/>
            <person name="Bustos P."/>
            <person name="Mancilla M."/>
        </authorList>
    </citation>
    <scope>NUCLEOTIDE SEQUENCE</scope>
    <source>
        <strain evidence="4">PM32597B1</strain>
    </source>
</reference>
<dbReference type="PROSITE" id="PS00819">
    <property type="entry name" value="DPS_2"/>
    <property type="match status" value="1"/>
</dbReference>
<evidence type="ECO:0000313" key="4">
    <source>
        <dbReference type="EMBL" id="ALB22513.1"/>
    </source>
</evidence>
<dbReference type="CDD" id="cd01043">
    <property type="entry name" value="DPS"/>
    <property type="match status" value="1"/>
</dbReference>
<dbReference type="RefSeq" id="WP_016211840.1">
    <property type="nucleotide sequence ID" value="NZ_CP012413.1"/>
</dbReference>
<protein>
    <submittedName>
        <fullName evidence="5">DNA protection during starvation protein</fullName>
        <ecNumber evidence="5">1.16.-.-</ecNumber>
    </submittedName>
    <submittedName>
        <fullName evidence="4">Ferritin-like domain protein</fullName>
    </submittedName>
</protein>
<comment type="similarity">
    <text evidence="1 2">Belongs to the Dps family.</text>
</comment>
<dbReference type="InterPro" id="IPR009078">
    <property type="entry name" value="Ferritin-like_SF"/>
</dbReference>
<dbReference type="STRING" id="1238.AWJ11_06670"/>
<dbReference type="PANTHER" id="PTHR42932">
    <property type="entry name" value="GENERAL STRESS PROTEIN 20U"/>
    <property type="match status" value="1"/>
</dbReference>
<keyword evidence="5" id="KW-0560">Oxidoreductase</keyword>
<dbReference type="InterPro" id="IPR008331">
    <property type="entry name" value="Ferritin_DPS_dom"/>
</dbReference>
<name>A0A095BCC8_PISSA</name>
<reference evidence="5 7" key="3">
    <citation type="submission" date="2019-04" db="EMBL/GenBank/DDBJ databases">
        <title>Complete genome sequencing of Piscirickettsia salmonis strain Psal-009.</title>
        <authorList>
            <person name="Schober I."/>
            <person name="Bunk B."/>
            <person name="Sproer C."/>
            <person name="Carril G.P."/>
            <person name="Riedel T."/>
            <person name="Flores-Herrera P.A."/>
            <person name="Nourdin-Galindo G."/>
            <person name="Marshall S.H."/>
            <person name="Overmann J."/>
        </authorList>
    </citation>
    <scope>NUCLEOTIDE SEQUENCE [LARGE SCALE GENOMIC DNA]</scope>
    <source>
        <strain evidence="5 7">Psal-009</strain>
    </source>
</reference>
<evidence type="ECO:0000313" key="6">
    <source>
        <dbReference type="Proteomes" id="UP000029558"/>
    </source>
</evidence>
<dbReference type="PIRSF" id="PIRSF005900">
    <property type="entry name" value="Dps"/>
    <property type="match status" value="1"/>
</dbReference>
<dbReference type="GeneID" id="66741283"/>
<dbReference type="EMBL" id="CP038908">
    <property type="protein sequence ID" value="QGO06195.1"/>
    <property type="molecule type" value="Genomic_DNA"/>
</dbReference>
<dbReference type="Pfam" id="PF00210">
    <property type="entry name" value="Ferritin"/>
    <property type="match status" value="1"/>
</dbReference>
<proteinExistence type="inferred from homology"/>
<organism evidence="5 7">
    <name type="scientific">Piscirickettsia salmonis</name>
    <dbReference type="NCBI Taxonomy" id="1238"/>
    <lineage>
        <taxon>Bacteria</taxon>
        <taxon>Pseudomonadati</taxon>
        <taxon>Pseudomonadota</taxon>
        <taxon>Gammaproteobacteria</taxon>
        <taxon>Thiotrichales</taxon>
        <taxon>Piscirickettsiaceae</taxon>
        <taxon>Piscirickettsia</taxon>
    </lineage>
</organism>
<dbReference type="InterPro" id="IPR023188">
    <property type="entry name" value="DPS_DNA-bd_CS"/>
</dbReference>
<keyword evidence="7" id="KW-1185">Reference proteome</keyword>
<dbReference type="PRINTS" id="PR01346">
    <property type="entry name" value="HELNAPAPROT"/>
</dbReference>
<dbReference type="PROSITE" id="PS00818">
    <property type="entry name" value="DPS_1"/>
    <property type="match status" value="1"/>
</dbReference>
<evidence type="ECO:0000313" key="7">
    <source>
        <dbReference type="Proteomes" id="UP000422232"/>
    </source>
</evidence>
<evidence type="ECO:0000313" key="5">
    <source>
        <dbReference type="EMBL" id="QGO06195.1"/>
    </source>
</evidence>
<dbReference type="SUPFAM" id="SSF47240">
    <property type="entry name" value="Ferritin-like"/>
    <property type="match status" value="1"/>
</dbReference>
<dbReference type="GO" id="GO:0016722">
    <property type="term" value="F:oxidoreductase activity, acting on metal ions"/>
    <property type="evidence" value="ECO:0007669"/>
    <property type="project" value="InterPro"/>
</dbReference>
<feature type="domain" description="Ferritin/DPS" evidence="3">
    <location>
        <begin position="16"/>
        <end position="154"/>
    </location>
</feature>
<dbReference type="AlphaFoldDB" id="A0A095BCC8"/>
<sequence>MNLIGLNQEKTAEISKELNKLLATYQVFYMNVRGFHWNIKGQQFFELHTKFEEIYNDLLTKVDEIAERILTLGEQPLHAYSQYAKHSEISEAINVVDAENSVKSLLNSFSALIKLQRHILKVSGDAEDEGTSSLMGDYIKEQEKLIWMFLAYLN</sequence>
<dbReference type="Proteomes" id="UP000029558">
    <property type="component" value="Chromosome"/>
</dbReference>
<dbReference type="GO" id="GO:0008199">
    <property type="term" value="F:ferric iron binding"/>
    <property type="evidence" value="ECO:0007669"/>
    <property type="project" value="InterPro"/>
</dbReference>
<dbReference type="OrthoDB" id="9797687at2"/>
<dbReference type="Gene3D" id="1.20.1260.10">
    <property type="match status" value="1"/>
</dbReference>
<evidence type="ECO:0000256" key="1">
    <source>
        <dbReference type="ARBA" id="ARBA00009497"/>
    </source>
</evidence>
<dbReference type="EC" id="1.16.-.-" evidence="5"/>
<dbReference type="EMBL" id="CP012508">
    <property type="protein sequence ID" value="ALB22513.1"/>
    <property type="molecule type" value="Genomic_DNA"/>
</dbReference>
<reference evidence="4 6" key="1">
    <citation type="journal article" date="2014" name="Genome Announc.">
        <title>Comparative Genome Analysis of Two Isolates of the Fish Pathogen Piscirickettsia salmonis from Different Hosts Reveals Major Differences in Virulence-Associated Secretion Systems.</title>
        <authorList>
            <person name="Bohle H."/>
            <person name="Henriquez P."/>
            <person name="Grothusen H."/>
            <person name="Navas E."/>
            <person name="Sandoval A."/>
            <person name="Bustamante F."/>
            <person name="Bustos P."/>
            <person name="Mancilla M."/>
        </authorList>
    </citation>
    <scope>NUCLEOTIDE SEQUENCE [LARGE SCALE GENOMIC DNA]</scope>
    <source>
        <strain evidence="6">B1-32597</strain>
        <strain evidence="4">PM32597B1</strain>
    </source>
</reference>
<accession>A0A095BCC8</accession>